<keyword evidence="3" id="KW-1185">Reference proteome</keyword>
<evidence type="ECO:0000313" key="3">
    <source>
        <dbReference type="Proteomes" id="UP000198765"/>
    </source>
</evidence>
<evidence type="ECO:0000313" key="2">
    <source>
        <dbReference type="EMBL" id="SBT38556.1"/>
    </source>
</evidence>
<gene>
    <name evidence="2" type="ORF">GA0070621_0427</name>
</gene>
<dbReference type="EMBL" id="LT594324">
    <property type="protein sequence ID" value="SBT38556.1"/>
    <property type="molecule type" value="Genomic_DNA"/>
</dbReference>
<proteinExistence type="predicted"/>
<evidence type="ECO:0000256" key="1">
    <source>
        <dbReference type="SAM" id="SignalP"/>
    </source>
</evidence>
<feature type="chain" id="PRO_5039236571" description="Lipoprotein" evidence="1">
    <location>
        <begin position="22"/>
        <end position="190"/>
    </location>
</feature>
<dbReference type="PATRIC" id="fig|299146.4.peg.431"/>
<evidence type="ECO:0008006" key="4">
    <source>
        <dbReference type="Google" id="ProtNLM"/>
    </source>
</evidence>
<dbReference type="OrthoDB" id="3377191at2"/>
<organism evidence="2 3">
    <name type="scientific">Micromonospora narathiwatensis</name>
    <dbReference type="NCBI Taxonomy" id="299146"/>
    <lineage>
        <taxon>Bacteria</taxon>
        <taxon>Bacillati</taxon>
        <taxon>Actinomycetota</taxon>
        <taxon>Actinomycetes</taxon>
        <taxon>Micromonosporales</taxon>
        <taxon>Micromonosporaceae</taxon>
        <taxon>Micromonospora</taxon>
    </lineage>
</organism>
<dbReference type="PROSITE" id="PS51257">
    <property type="entry name" value="PROKAR_LIPOPROTEIN"/>
    <property type="match status" value="1"/>
</dbReference>
<name>A0A1A8Z3W6_9ACTN</name>
<feature type="signal peptide" evidence="1">
    <location>
        <begin position="1"/>
        <end position="21"/>
    </location>
</feature>
<dbReference type="AlphaFoldDB" id="A0A1A8Z3W6"/>
<reference evidence="2 3" key="1">
    <citation type="submission" date="2016-06" db="EMBL/GenBank/DDBJ databases">
        <authorList>
            <person name="Kjaerup R.B."/>
            <person name="Dalgaard T.S."/>
            <person name="Juul-Madsen H.R."/>
        </authorList>
    </citation>
    <scope>NUCLEOTIDE SEQUENCE [LARGE SCALE GENOMIC DNA]</scope>
    <source>
        <strain evidence="2 3">DSM 45248</strain>
    </source>
</reference>
<dbReference type="RefSeq" id="WP_091191128.1">
    <property type="nucleotide sequence ID" value="NZ_LT594324.1"/>
</dbReference>
<keyword evidence="1" id="KW-0732">Signal</keyword>
<sequence length="190" mass="20111">MKPRGSWPALALLALALTGCGGTGQTPGPLVPGCAVPDDEGAVLDAYAGDPVLAVRPEGARQVDGITRTTGCHRLNKEDVSNTSVSLAWRPDHDYDESTLRRTYDHVAIDGGWSPVADPALSPNLSGEVNLTYCRTVRGVPSRLQVRSQAAQLADVRPSSADRPPSPQWSVTAPAAIYLDIYAWPACAKP</sequence>
<accession>A0A1A8Z3W6</accession>
<dbReference type="Proteomes" id="UP000198765">
    <property type="component" value="Chromosome I"/>
</dbReference>
<protein>
    <recommendedName>
        <fullName evidence="4">Lipoprotein</fullName>
    </recommendedName>
</protein>